<gene>
    <name evidence="8" type="ORF">Pcinc_027640</name>
</gene>
<evidence type="ECO:0000256" key="4">
    <source>
        <dbReference type="ARBA" id="ARBA00022759"/>
    </source>
</evidence>
<name>A0AAE1F424_PETCI</name>
<accession>A0AAE1F424</accession>
<dbReference type="CDD" id="cd09274">
    <property type="entry name" value="RNase_HI_RT_Ty3"/>
    <property type="match status" value="1"/>
</dbReference>
<dbReference type="GO" id="GO:0016787">
    <property type="term" value="F:hydrolase activity"/>
    <property type="evidence" value="ECO:0007669"/>
    <property type="project" value="UniProtKB-KW"/>
</dbReference>
<keyword evidence="2" id="KW-0548">Nucleotidyltransferase</keyword>
<keyword evidence="3" id="KW-0540">Nuclease</keyword>
<evidence type="ECO:0000256" key="1">
    <source>
        <dbReference type="ARBA" id="ARBA00022679"/>
    </source>
</evidence>
<evidence type="ECO:0000256" key="2">
    <source>
        <dbReference type="ARBA" id="ARBA00022695"/>
    </source>
</evidence>
<evidence type="ECO:0000313" key="9">
    <source>
        <dbReference type="Proteomes" id="UP001286313"/>
    </source>
</evidence>
<dbReference type="InterPro" id="IPR050951">
    <property type="entry name" value="Retrovirus_Pol_polyprotein"/>
</dbReference>
<keyword evidence="1" id="KW-0808">Transferase</keyword>
<dbReference type="InterPro" id="IPR041373">
    <property type="entry name" value="RT_RNaseH"/>
</dbReference>
<evidence type="ECO:0000259" key="7">
    <source>
        <dbReference type="Pfam" id="PF17917"/>
    </source>
</evidence>
<feature type="domain" description="Reverse transcriptase RNase H-like" evidence="7">
    <location>
        <begin position="5"/>
        <end position="112"/>
    </location>
</feature>
<dbReference type="SUPFAM" id="SSF56672">
    <property type="entry name" value="DNA/RNA polymerases"/>
    <property type="match status" value="1"/>
</dbReference>
<keyword evidence="6" id="KW-0695">RNA-directed DNA polymerase</keyword>
<evidence type="ECO:0000256" key="5">
    <source>
        <dbReference type="ARBA" id="ARBA00022801"/>
    </source>
</evidence>
<keyword evidence="4" id="KW-0255">Endonuclease</keyword>
<organism evidence="8 9">
    <name type="scientific">Petrolisthes cinctipes</name>
    <name type="common">Flat porcelain crab</name>
    <dbReference type="NCBI Taxonomy" id="88211"/>
    <lineage>
        <taxon>Eukaryota</taxon>
        <taxon>Metazoa</taxon>
        <taxon>Ecdysozoa</taxon>
        <taxon>Arthropoda</taxon>
        <taxon>Crustacea</taxon>
        <taxon>Multicrustacea</taxon>
        <taxon>Malacostraca</taxon>
        <taxon>Eumalacostraca</taxon>
        <taxon>Eucarida</taxon>
        <taxon>Decapoda</taxon>
        <taxon>Pleocyemata</taxon>
        <taxon>Anomura</taxon>
        <taxon>Galatheoidea</taxon>
        <taxon>Porcellanidae</taxon>
        <taxon>Petrolisthes</taxon>
    </lineage>
</organism>
<protein>
    <recommendedName>
        <fullName evidence="7">Reverse transcriptase RNase H-like domain-containing protein</fullName>
    </recommendedName>
</protein>
<keyword evidence="5" id="KW-0378">Hydrolase</keyword>
<dbReference type="GO" id="GO:0004519">
    <property type="term" value="F:endonuclease activity"/>
    <property type="evidence" value="ECO:0007669"/>
    <property type="project" value="UniProtKB-KW"/>
</dbReference>
<evidence type="ECO:0000313" key="8">
    <source>
        <dbReference type="EMBL" id="KAK3866862.1"/>
    </source>
</evidence>
<dbReference type="PANTHER" id="PTHR37984:SF7">
    <property type="entry name" value="INTEGRASE CATALYTIC DOMAIN-CONTAINING PROTEIN"/>
    <property type="match status" value="1"/>
</dbReference>
<comment type="caution">
    <text evidence="8">The sequence shown here is derived from an EMBL/GenBank/DDBJ whole genome shotgun (WGS) entry which is preliminary data.</text>
</comment>
<dbReference type="GO" id="GO:0003964">
    <property type="term" value="F:RNA-directed DNA polymerase activity"/>
    <property type="evidence" value="ECO:0007669"/>
    <property type="project" value="UniProtKB-KW"/>
</dbReference>
<dbReference type="EMBL" id="JAWQEG010003323">
    <property type="protein sequence ID" value="KAK3866862.1"/>
    <property type="molecule type" value="Genomic_DNA"/>
</dbReference>
<proteinExistence type="predicted"/>
<dbReference type="PANTHER" id="PTHR37984">
    <property type="entry name" value="PROTEIN CBG26694"/>
    <property type="match status" value="1"/>
</dbReference>
<evidence type="ECO:0000256" key="3">
    <source>
        <dbReference type="ARBA" id="ARBA00022722"/>
    </source>
</evidence>
<dbReference type="Proteomes" id="UP001286313">
    <property type="component" value="Unassembled WGS sequence"/>
</dbReference>
<dbReference type="Pfam" id="PF17917">
    <property type="entry name" value="RT_RNaseH"/>
    <property type="match status" value="1"/>
</dbReference>
<keyword evidence="9" id="KW-1185">Reference proteome</keyword>
<dbReference type="AlphaFoldDB" id="A0AAE1F424"/>
<reference evidence="8" key="1">
    <citation type="submission" date="2023-10" db="EMBL/GenBank/DDBJ databases">
        <title>Genome assemblies of two species of porcelain crab, Petrolisthes cinctipes and Petrolisthes manimaculis (Anomura: Porcellanidae).</title>
        <authorList>
            <person name="Angst P."/>
        </authorList>
    </citation>
    <scope>NUCLEOTIDE SEQUENCE</scope>
    <source>
        <strain evidence="8">PB745_01</strain>
        <tissue evidence="8">Gill</tissue>
    </source>
</reference>
<dbReference type="InterPro" id="IPR043502">
    <property type="entry name" value="DNA/RNA_pol_sf"/>
</dbReference>
<sequence length="258" mass="28988">MAFFDPKLPTMLQIDAARTQGLGFVLLQKHGDYWRMVQCGSRFISDTESRYATIEMELTACVWACQKCRIFLAGLPHFDLIVDHRPLVTILNHKLLSEIKNPCLLRMCEKLIPYSFTVSWQKGAAHQIPDSLSRSPVCEAVPDRDADGVKADFVHETVIAALETSCTAEDGLPLAQVVDPGLEKVYAAASQDPEYSSLKHAIIQGFPDHHHQLHYVIQPYWDVRHMLALDDDMIVYGARLVIPTSLHKEIVGCLHEGN</sequence>
<evidence type="ECO:0000256" key="6">
    <source>
        <dbReference type="ARBA" id="ARBA00022918"/>
    </source>
</evidence>